<gene>
    <name evidence="2" type="ORF">HKN21_13600</name>
</gene>
<dbReference type="GO" id="GO:0016757">
    <property type="term" value="F:glycosyltransferase activity"/>
    <property type="evidence" value="ECO:0007669"/>
    <property type="project" value="TreeGrafter"/>
</dbReference>
<evidence type="ECO:0000313" key="2">
    <source>
        <dbReference type="EMBL" id="NNF07793.1"/>
    </source>
</evidence>
<dbReference type="Gene3D" id="3.40.50.2000">
    <property type="entry name" value="Glycogen Phosphorylase B"/>
    <property type="match status" value="2"/>
</dbReference>
<evidence type="ECO:0000259" key="1">
    <source>
        <dbReference type="Pfam" id="PF13439"/>
    </source>
</evidence>
<dbReference type="EMBL" id="JABDJR010000548">
    <property type="protein sequence ID" value="NNF07793.1"/>
    <property type="molecule type" value="Genomic_DNA"/>
</dbReference>
<dbReference type="PANTHER" id="PTHR45947:SF3">
    <property type="entry name" value="SULFOQUINOVOSYL TRANSFERASE SQD2"/>
    <property type="match status" value="1"/>
</dbReference>
<dbReference type="InterPro" id="IPR028098">
    <property type="entry name" value="Glyco_trans_4-like_N"/>
</dbReference>
<keyword evidence="2" id="KW-0808">Transferase</keyword>
<dbReference type="Pfam" id="PF13439">
    <property type="entry name" value="Glyco_transf_4"/>
    <property type="match status" value="1"/>
</dbReference>
<dbReference type="SUPFAM" id="SSF53756">
    <property type="entry name" value="UDP-Glycosyltransferase/glycogen phosphorylase"/>
    <property type="match status" value="1"/>
</dbReference>
<dbReference type="AlphaFoldDB" id="A0A7Y2H3J5"/>
<protein>
    <submittedName>
        <fullName evidence="2">Glycosyltransferase family 4 protein</fullName>
    </submittedName>
</protein>
<accession>A0A7Y2H3J5</accession>
<dbReference type="Proteomes" id="UP000547674">
    <property type="component" value="Unassembled WGS sequence"/>
</dbReference>
<sequence length="511" mass="56333">GMNPRHLLALLREQSWGSVLIEDTHVDMRRRRDLYASLLVAAKSKGPRWLLTSTEDSMTAETLGRVGTAFSLIPRLLHEGGSTLSGLWGAKRLTAKLDRDQPATLSPFSEKSEKRIAYLKTDFWFDVKAGGSISHAMGVLNGMQKAGWTPRIWTTTKIPALPDSISQTVVDPKPRPSIIEEAALAAYNRHYINAVRDEIKAFNPDILYQRHGVFSVVGVALAQELGLPLVMEVNGSEVWVKEAWSRLYFGDLARKMERVVFEKASRLVLISKALEPTIEELGGSPDRMVVSPNGVDVTRFDPQGNFDKERNELGFGSGDVVCGFVGTFHKWHGVLFLAEQITDLCRANPNLRFLFVGDGDFKPEIEQMLASEVKEGRVAFTGLVSPGRISKLLGACDVLLSPHLPFEDGTEFFGSPTKLFEYLASGRPVVASRLGQIGDVVDHEETGILIEPGNAAALRAAIQKLASDPLLRDRLGKAAREKAEQDYTWETNVRRALGGIGPQEPFVGRSF</sequence>
<feature type="non-terminal residue" evidence="2">
    <location>
        <position position="1"/>
    </location>
</feature>
<dbReference type="Pfam" id="PF13692">
    <property type="entry name" value="Glyco_trans_1_4"/>
    <property type="match status" value="1"/>
</dbReference>
<name>A0A7Y2H3J5_UNCEI</name>
<reference evidence="2 3" key="1">
    <citation type="submission" date="2020-03" db="EMBL/GenBank/DDBJ databases">
        <title>Metabolic flexibility allows generalist bacteria to become dominant in a frequently disturbed ecosystem.</title>
        <authorList>
            <person name="Chen Y.-J."/>
            <person name="Leung P.M."/>
            <person name="Bay S.K."/>
            <person name="Hugenholtz P."/>
            <person name="Kessler A.J."/>
            <person name="Shelley G."/>
            <person name="Waite D.W."/>
            <person name="Cook P.L."/>
            <person name="Greening C."/>
        </authorList>
    </citation>
    <scope>NUCLEOTIDE SEQUENCE [LARGE SCALE GENOMIC DNA]</scope>
    <source>
        <strain evidence="2">SS_bin_28</strain>
    </source>
</reference>
<proteinExistence type="predicted"/>
<dbReference type="CDD" id="cd03801">
    <property type="entry name" value="GT4_PimA-like"/>
    <property type="match status" value="1"/>
</dbReference>
<dbReference type="InterPro" id="IPR050194">
    <property type="entry name" value="Glycosyltransferase_grp1"/>
</dbReference>
<dbReference type="PANTHER" id="PTHR45947">
    <property type="entry name" value="SULFOQUINOVOSYL TRANSFERASE SQD2"/>
    <property type="match status" value="1"/>
</dbReference>
<evidence type="ECO:0000313" key="3">
    <source>
        <dbReference type="Proteomes" id="UP000547674"/>
    </source>
</evidence>
<comment type="caution">
    <text evidence="2">The sequence shown here is derived from an EMBL/GenBank/DDBJ whole genome shotgun (WGS) entry which is preliminary data.</text>
</comment>
<feature type="domain" description="Glycosyltransferase subfamily 4-like N-terminal" evidence="1">
    <location>
        <begin position="130"/>
        <end position="299"/>
    </location>
</feature>
<organism evidence="2 3">
    <name type="scientific">Eiseniibacteriota bacterium</name>
    <dbReference type="NCBI Taxonomy" id="2212470"/>
    <lineage>
        <taxon>Bacteria</taxon>
        <taxon>Candidatus Eiseniibacteriota</taxon>
    </lineage>
</organism>